<dbReference type="EMBL" id="JAAAIP010000002">
    <property type="protein sequence ID" value="KAG0330447.1"/>
    <property type="molecule type" value="Genomic_DNA"/>
</dbReference>
<evidence type="ECO:0000256" key="1">
    <source>
        <dbReference type="SAM" id="Phobius"/>
    </source>
</evidence>
<proteinExistence type="predicted"/>
<dbReference type="AlphaFoldDB" id="A0A9P6V0T5"/>
<reference evidence="2" key="1">
    <citation type="journal article" date="2020" name="Fungal Divers.">
        <title>Resolving the Mortierellaceae phylogeny through synthesis of multi-gene phylogenetics and phylogenomics.</title>
        <authorList>
            <person name="Vandepol N."/>
            <person name="Liber J."/>
            <person name="Desiro A."/>
            <person name="Na H."/>
            <person name="Kennedy M."/>
            <person name="Barry K."/>
            <person name="Grigoriev I.V."/>
            <person name="Miller A.N."/>
            <person name="O'Donnell K."/>
            <person name="Stajich J.E."/>
            <person name="Bonito G."/>
        </authorList>
    </citation>
    <scope>NUCLEOTIDE SEQUENCE</scope>
    <source>
        <strain evidence="2">REB-010B</strain>
    </source>
</reference>
<organism evidence="2 3">
    <name type="scientific">Dissophora globulifera</name>
    <dbReference type="NCBI Taxonomy" id="979702"/>
    <lineage>
        <taxon>Eukaryota</taxon>
        <taxon>Fungi</taxon>
        <taxon>Fungi incertae sedis</taxon>
        <taxon>Mucoromycota</taxon>
        <taxon>Mortierellomycotina</taxon>
        <taxon>Mortierellomycetes</taxon>
        <taxon>Mortierellales</taxon>
        <taxon>Mortierellaceae</taxon>
        <taxon>Dissophora</taxon>
    </lineage>
</organism>
<keyword evidence="1" id="KW-1133">Transmembrane helix</keyword>
<evidence type="ECO:0000313" key="3">
    <source>
        <dbReference type="Proteomes" id="UP000738325"/>
    </source>
</evidence>
<sequence length="170" mass="18706">MDVKQLLPSKQQSHLVQGNMTLTALETCYSMVCHVVPMLCRISSSALENRTVSDAETSVTVSLWATKTSRTQLINKPGPHLATGGIPGMQEMEDLVLFEVAAGLVASAIMLVTWLVMTLRQGGNRSATMRTASARWRRAIKTIQGHGHDLRVLTEAKLDAFVDNLKFRIE</sequence>
<comment type="caution">
    <text evidence="2">The sequence shown here is derived from an EMBL/GenBank/DDBJ whole genome shotgun (WGS) entry which is preliminary data.</text>
</comment>
<gene>
    <name evidence="2" type="ORF">BGZ99_003018</name>
</gene>
<protein>
    <submittedName>
        <fullName evidence="2">Uncharacterized protein</fullName>
    </submittedName>
</protein>
<keyword evidence="1" id="KW-0472">Membrane</keyword>
<name>A0A9P6V0T5_9FUNG</name>
<feature type="transmembrane region" description="Helical" evidence="1">
    <location>
        <begin position="95"/>
        <end position="116"/>
    </location>
</feature>
<keyword evidence="1" id="KW-0812">Transmembrane</keyword>
<dbReference type="OrthoDB" id="2448214at2759"/>
<evidence type="ECO:0000313" key="2">
    <source>
        <dbReference type="EMBL" id="KAG0330447.1"/>
    </source>
</evidence>
<dbReference type="Proteomes" id="UP000738325">
    <property type="component" value="Unassembled WGS sequence"/>
</dbReference>
<accession>A0A9P6V0T5</accession>
<keyword evidence="3" id="KW-1185">Reference proteome</keyword>